<evidence type="ECO:0000313" key="3">
    <source>
        <dbReference type="Proteomes" id="UP001470288"/>
    </source>
</evidence>
<organism evidence="2 3">
    <name type="scientific">Hominiventricola aquisgranensis</name>
    <dbReference type="NCBI Taxonomy" id="3133164"/>
    <lineage>
        <taxon>Bacteria</taxon>
        <taxon>Bacillati</taxon>
        <taxon>Bacillota</taxon>
        <taxon>Clostridia</taxon>
        <taxon>Lachnospirales</taxon>
        <taxon>Lachnospiraceae</taxon>
        <taxon>Hominiventricola</taxon>
    </lineage>
</organism>
<evidence type="ECO:0008006" key="4">
    <source>
        <dbReference type="Google" id="ProtNLM"/>
    </source>
</evidence>
<dbReference type="RefSeq" id="WP_349143399.1">
    <property type="nucleotide sequence ID" value="NZ_JBBMFC010000001.1"/>
</dbReference>
<name>A0ABV1HWH4_9FIRM</name>
<dbReference type="Proteomes" id="UP001470288">
    <property type="component" value="Unassembled WGS sequence"/>
</dbReference>
<proteinExistence type="predicted"/>
<keyword evidence="3" id="KW-1185">Reference proteome</keyword>
<evidence type="ECO:0000256" key="1">
    <source>
        <dbReference type="SAM" id="Coils"/>
    </source>
</evidence>
<keyword evidence="1" id="KW-0175">Coiled coil</keyword>
<dbReference type="EMBL" id="JBBMFC010000001">
    <property type="protein sequence ID" value="MEQ2577264.1"/>
    <property type="molecule type" value="Genomic_DNA"/>
</dbReference>
<feature type="coiled-coil region" evidence="1">
    <location>
        <begin position="15"/>
        <end position="57"/>
    </location>
</feature>
<evidence type="ECO:0000313" key="2">
    <source>
        <dbReference type="EMBL" id="MEQ2577264.1"/>
    </source>
</evidence>
<reference evidence="2 3" key="1">
    <citation type="submission" date="2024-03" db="EMBL/GenBank/DDBJ databases">
        <title>Human intestinal bacterial collection.</title>
        <authorList>
            <person name="Pauvert C."/>
            <person name="Hitch T.C.A."/>
            <person name="Clavel T."/>
        </authorList>
    </citation>
    <scope>NUCLEOTIDE SEQUENCE [LARGE SCALE GENOMIC DNA]</scope>
    <source>
        <strain evidence="2 3">CLA-AA-H78B</strain>
    </source>
</reference>
<comment type="caution">
    <text evidence="2">The sequence shown here is derived from an EMBL/GenBank/DDBJ whole genome shotgun (WGS) entry which is preliminary data.</text>
</comment>
<gene>
    <name evidence="2" type="ORF">WMO62_00220</name>
</gene>
<sequence>MRGEEYNMPTDIQFKDDLRKEEIRIENELELLENKEYDKLKKKLERDLKRVRESLQD</sequence>
<protein>
    <recommendedName>
        <fullName evidence="4">UVR domain-containing protein</fullName>
    </recommendedName>
</protein>
<accession>A0ABV1HWH4</accession>